<dbReference type="Pfam" id="PF00627">
    <property type="entry name" value="UBA"/>
    <property type="match status" value="1"/>
</dbReference>
<dbReference type="Pfam" id="PF00069">
    <property type="entry name" value="Pkinase"/>
    <property type="match status" value="1"/>
</dbReference>
<proteinExistence type="predicted"/>
<feature type="binding site" evidence="10">
    <location>
        <position position="84"/>
    </location>
    <ligand>
        <name>ATP</name>
        <dbReference type="ChEBI" id="CHEBI:30616"/>
    </ligand>
</feature>
<evidence type="ECO:0000259" key="12">
    <source>
        <dbReference type="PROSITE" id="PS50011"/>
    </source>
</evidence>
<feature type="compositionally biased region" description="Pro residues" evidence="11">
    <location>
        <begin position="1"/>
        <end position="10"/>
    </location>
</feature>
<feature type="compositionally biased region" description="Polar residues" evidence="11">
    <location>
        <begin position="444"/>
        <end position="466"/>
    </location>
</feature>
<dbReference type="InterPro" id="IPR017441">
    <property type="entry name" value="Protein_kinase_ATP_BS"/>
</dbReference>
<dbReference type="InterPro" id="IPR000719">
    <property type="entry name" value="Prot_kinase_dom"/>
</dbReference>
<keyword evidence="7 10" id="KW-0067">ATP-binding</keyword>
<organism evidence="14 15">
    <name type="scientific">Seriola dumerili</name>
    <name type="common">Greater amberjack</name>
    <name type="synonym">Caranx dumerili</name>
    <dbReference type="NCBI Taxonomy" id="41447"/>
    <lineage>
        <taxon>Eukaryota</taxon>
        <taxon>Metazoa</taxon>
        <taxon>Chordata</taxon>
        <taxon>Craniata</taxon>
        <taxon>Vertebrata</taxon>
        <taxon>Euteleostomi</taxon>
        <taxon>Actinopterygii</taxon>
        <taxon>Neopterygii</taxon>
        <taxon>Teleostei</taxon>
        <taxon>Neoteleostei</taxon>
        <taxon>Acanthomorphata</taxon>
        <taxon>Carangaria</taxon>
        <taxon>Carangiformes</taxon>
        <taxon>Carangidae</taxon>
        <taxon>Seriola</taxon>
    </lineage>
</organism>
<name>A0A3B4TA28_SERDU</name>
<evidence type="ECO:0000256" key="2">
    <source>
        <dbReference type="ARBA" id="ARBA00012513"/>
    </source>
</evidence>
<dbReference type="Proteomes" id="UP000261420">
    <property type="component" value="Unplaced"/>
</dbReference>
<feature type="compositionally biased region" description="Low complexity" evidence="11">
    <location>
        <begin position="494"/>
        <end position="520"/>
    </location>
</feature>
<evidence type="ECO:0000256" key="6">
    <source>
        <dbReference type="ARBA" id="ARBA00022777"/>
    </source>
</evidence>
<feature type="region of interest" description="Disordered" evidence="11">
    <location>
        <begin position="573"/>
        <end position="595"/>
    </location>
</feature>
<dbReference type="InterPro" id="IPR011009">
    <property type="entry name" value="Kinase-like_dom_sf"/>
</dbReference>
<feature type="domain" description="Protein kinase" evidence="12">
    <location>
        <begin position="55"/>
        <end position="306"/>
    </location>
</feature>
<dbReference type="GO" id="GO:0030425">
    <property type="term" value="C:dendrite"/>
    <property type="evidence" value="ECO:0007669"/>
    <property type="project" value="UniProtKB-SubCell"/>
</dbReference>
<reference evidence="14" key="2">
    <citation type="submission" date="2025-09" db="UniProtKB">
        <authorList>
            <consortium name="Ensembl"/>
        </authorList>
    </citation>
    <scope>IDENTIFICATION</scope>
</reference>
<keyword evidence="4" id="KW-0808">Transferase</keyword>
<dbReference type="PANTHER" id="PTHR24346">
    <property type="entry name" value="MAP/MICROTUBULE AFFINITY-REGULATING KINASE"/>
    <property type="match status" value="1"/>
</dbReference>
<evidence type="ECO:0000256" key="7">
    <source>
        <dbReference type="ARBA" id="ARBA00022840"/>
    </source>
</evidence>
<sequence length="649" mass="71572">MTPVTSPPPMNVRNHTSLSASRSEKGTGWSSRSLGARCRNSIALCSDEQPHIGNYRLLKTIGKGNFAKVKLARHILTGREVAIKIIDKTQLNPTSLQKLFREVRIMKTLNHPNIVQLFEVIETDKTLYLIMEYASGGEVFDYLVAHGRMKEKEARAKFRQIVSAVHYCHQKNIVHRDLKAENLLLDADSNIKIADFGFSNEFTAGSKLDTFCGSPPYAAPELFQGKKYDGPEVDIWSLGVILYTLVSGSLPFDGQNLKELRERVLRGKYRVPFYMSTDCEGILRRFLVLNPAKRCSLEQIMKDKWINVGYDGEELKPHAEPVEDFNDTCRIDVMVGMGFARDEIRDSLVSQKYNEVTATYLLLGRKNEVSVSTCGPAVPGSTHPKRSPSGVGEGAGLKEERLSIRKPSTNTVGSRSIPTPSSPMVSSAHNPNKAEIPDRRKEVNSTTNNIPASAMTRRNTYVCTDRSSTDRHPLLQNGKENSTLSHRLPPASPSTHSIAGASGASSSSSTPSSRLSRGSTVRSTFHGGQIRDRRPPSHAPPASPTPSHDASPLPHARTRATSNLLSKLTSKLTRRVTLDPTKRQSSNKSMSGCTLPQGTKTVSKSSFPMFSGCFCLSVCLPACLSVHCHPLYSSFTVCCRFSYTNIYPR</sequence>
<dbReference type="PROSITE" id="PS00107">
    <property type="entry name" value="PROTEIN_KINASE_ATP"/>
    <property type="match status" value="1"/>
</dbReference>
<dbReference type="GO" id="GO:0005737">
    <property type="term" value="C:cytoplasm"/>
    <property type="evidence" value="ECO:0007669"/>
    <property type="project" value="TreeGrafter"/>
</dbReference>
<comment type="catalytic activity">
    <reaction evidence="8">
        <text>L-threonyl-[protein] + ATP = O-phospho-L-threonyl-[protein] + ADP + H(+)</text>
        <dbReference type="Rhea" id="RHEA:46608"/>
        <dbReference type="Rhea" id="RHEA-COMP:11060"/>
        <dbReference type="Rhea" id="RHEA-COMP:11605"/>
        <dbReference type="ChEBI" id="CHEBI:15378"/>
        <dbReference type="ChEBI" id="CHEBI:30013"/>
        <dbReference type="ChEBI" id="CHEBI:30616"/>
        <dbReference type="ChEBI" id="CHEBI:61977"/>
        <dbReference type="ChEBI" id="CHEBI:456216"/>
        <dbReference type="EC" id="2.7.11.1"/>
    </reaction>
</comment>
<dbReference type="PANTHER" id="PTHR24346:SF28">
    <property type="entry name" value="MAP_MICROTUBULE AFFINITY-REGULATING KINASE 4"/>
    <property type="match status" value="1"/>
</dbReference>
<evidence type="ECO:0000256" key="4">
    <source>
        <dbReference type="ARBA" id="ARBA00022679"/>
    </source>
</evidence>
<dbReference type="GO" id="GO:0005524">
    <property type="term" value="F:ATP binding"/>
    <property type="evidence" value="ECO:0007669"/>
    <property type="project" value="UniProtKB-UniRule"/>
</dbReference>
<dbReference type="CDD" id="cd14072">
    <property type="entry name" value="STKc_MARK"/>
    <property type="match status" value="1"/>
</dbReference>
<dbReference type="GO" id="GO:0000226">
    <property type="term" value="P:microtubule cytoskeleton organization"/>
    <property type="evidence" value="ECO:0007669"/>
    <property type="project" value="TreeGrafter"/>
</dbReference>
<dbReference type="GO" id="GO:0005856">
    <property type="term" value="C:cytoskeleton"/>
    <property type="evidence" value="ECO:0007669"/>
    <property type="project" value="UniProtKB-SubCell"/>
</dbReference>
<dbReference type="SMART" id="SM00220">
    <property type="entry name" value="S_TKc"/>
    <property type="match status" value="1"/>
</dbReference>
<dbReference type="Gene3D" id="3.30.200.20">
    <property type="entry name" value="Phosphorylase Kinase, domain 1"/>
    <property type="match status" value="1"/>
</dbReference>
<feature type="region of interest" description="Disordered" evidence="11">
    <location>
        <begin position="1"/>
        <end position="33"/>
    </location>
</feature>
<dbReference type="PROSITE" id="PS50030">
    <property type="entry name" value="UBA"/>
    <property type="match status" value="1"/>
</dbReference>
<evidence type="ECO:0000256" key="8">
    <source>
        <dbReference type="ARBA" id="ARBA00047899"/>
    </source>
</evidence>
<dbReference type="GO" id="GO:0035556">
    <property type="term" value="P:intracellular signal transduction"/>
    <property type="evidence" value="ECO:0007669"/>
    <property type="project" value="TreeGrafter"/>
</dbReference>
<dbReference type="Ensembl" id="ENSSDUT00000003047.1">
    <property type="protein sequence ID" value="ENSSDUP00000002974.1"/>
    <property type="gene ID" value="ENSSDUG00000002245.1"/>
</dbReference>
<dbReference type="EC" id="2.7.11.1" evidence="2"/>
<comment type="catalytic activity">
    <reaction evidence="9">
        <text>L-seryl-[protein] + ATP = O-phospho-L-seryl-[protein] + ADP + H(+)</text>
        <dbReference type="Rhea" id="RHEA:17989"/>
        <dbReference type="Rhea" id="RHEA-COMP:9863"/>
        <dbReference type="Rhea" id="RHEA-COMP:11604"/>
        <dbReference type="ChEBI" id="CHEBI:15378"/>
        <dbReference type="ChEBI" id="CHEBI:29999"/>
        <dbReference type="ChEBI" id="CHEBI:30616"/>
        <dbReference type="ChEBI" id="CHEBI:83421"/>
        <dbReference type="ChEBI" id="CHEBI:456216"/>
        <dbReference type="EC" id="2.7.11.1"/>
    </reaction>
</comment>
<dbReference type="PROSITE" id="PS50011">
    <property type="entry name" value="PROTEIN_KINASE_DOM"/>
    <property type="match status" value="1"/>
</dbReference>
<dbReference type="GO" id="GO:0050321">
    <property type="term" value="F:tau-protein kinase activity"/>
    <property type="evidence" value="ECO:0007669"/>
    <property type="project" value="TreeGrafter"/>
</dbReference>
<evidence type="ECO:0000256" key="5">
    <source>
        <dbReference type="ARBA" id="ARBA00022741"/>
    </source>
</evidence>
<dbReference type="InterPro" id="IPR015940">
    <property type="entry name" value="UBA"/>
</dbReference>
<keyword evidence="6" id="KW-0418">Kinase</keyword>
<dbReference type="Gene3D" id="1.10.8.10">
    <property type="entry name" value="DNA helicase RuvA subunit, C-terminal domain"/>
    <property type="match status" value="1"/>
</dbReference>
<keyword evidence="15" id="KW-1185">Reference proteome</keyword>
<feature type="domain" description="UBA" evidence="13">
    <location>
        <begin position="324"/>
        <end position="364"/>
    </location>
</feature>
<dbReference type="GeneTree" id="ENSGT00940000159555"/>
<protein>
    <recommendedName>
        <fullName evidence="2">non-specific serine/threonine protein kinase</fullName>
        <ecNumber evidence="2">2.7.11.1</ecNumber>
    </recommendedName>
</protein>
<dbReference type="AlphaFoldDB" id="A0A3B4TA28"/>
<dbReference type="Gene3D" id="1.10.510.10">
    <property type="entry name" value="Transferase(Phosphotransferase) domain 1"/>
    <property type="match status" value="1"/>
</dbReference>
<evidence type="ECO:0000313" key="14">
    <source>
        <dbReference type="Ensembl" id="ENSSDUP00000002974.1"/>
    </source>
</evidence>
<keyword evidence="3" id="KW-0723">Serine/threonine-protein kinase</keyword>
<evidence type="ECO:0000259" key="13">
    <source>
        <dbReference type="PROSITE" id="PS50030"/>
    </source>
</evidence>
<evidence type="ECO:0000313" key="15">
    <source>
        <dbReference type="Proteomes" id="UP000261420"/>
    </source>
</evidence>
<evidence type="ECO:0000256" key="11">
    <source>
        <dbReference type="SAM" id="MobiDB-lite"/>
    </source>
</evidence>
<accession>A0A3B4TA28</accession>
<feature type="compositionally biased region" description="Polar residues" evidence="11">
    <location>
        <begin position="406"/>
        <end position="430"/>
    </location>
</feature>
<evidence type="ECO:0000256" key="9">
    <source>
        <dbReference type="ARBA" id="ARBA00048679"/>
    </source>
</evidence>
<dbReference type="SUPFAM" id="SSF56112">
    <property type="entry name" value="Protein kinase-like (PK-like)"/>
    <property type="match status" value="1"/>
</dbReference>
<dbReference type="InterPro" id="IPR008271">
    <property type="entry name" value="Ser/Thr_kinase_AS"/>
</dbReference>
<comment type="subcellular location">
    <subcellularLocation>
        <location evidence="1">Cell projection</location>
        <location evidence="1">Dendrite</location>
    </subcellularLocation>
</comment>
<dbReference type="PROSITE" id="PS00108">
    <property type="entry name" value="PROTEIN_KINASE_ST"/>
    <property type="match status" value="1"/>
</dbReference>
<dbReference type="InterPro" id="IPR049508">
    <property type="entry name" value="MARK1-4_cat"/>
</dbReference>
<feature type="region of interest" description="Disordered" evidence="11">
    <location>
        <begin position="376"/>
        <end position="555"/>
    </location>
</feature>
<reference evidence="14" key="1">
    <citation type="submission" date="2025-08" db="UniProtKB">
        <authorList>
            <consortium name="Ensembl"/>
        </authorList>
    </citation>
    <scope>IDENTIFICATION</scope>
</reference>
<dbReference type="SMART" id="SM00165">
    <property type="entry name" value="UBA"/>
    <property type="match status" value="1"/>
</dbReference>
<evidence type="ECO:0000256" key="3">
    <source>
        <dbReference type="ARBA" id="ARBA00022527"/>
    </source>
</evidence>
<feature type="compositionally biased region" description="Polar residues" evidence="11">
    <location>
        <begin position="583"/>
        <end position="595"/>
    </location>
</feature>
<evidence type="ECO:0000256" key="10">
    <source>
        <dbReference type="PROSITE-ProRule" id="PRU10141"/>
    </source>
</evidence>
<keyword evidence="5 10" id="KW-0547">Nucleotide-binding</keyword>
<evidence type="ECO:0000256" key="1">
    <source>
        <dbReference type="ARBA" id="ARBA00004279"/>
    </source>
</evidence>